<evidence type="ECO:0000256" key="1">
    <source>
        <dbReference type="SAM" id="Phobius"/>
    </source>
</evidence>
<protein>
    <submittedName>
        <fullName evidence="2">Uncharacterized protein</fullName>
    </submittedName>
</protein>
<accession>A0A7G9RWZ2</accession>
<feature type="transmembrane region" description="Helical" evidence="1">
    <location>
        <begin position="177"/>
        <end position="200"/>
    </location>
</feature>
<feature type="transmembrane region" description="Helical" evidence="1">
    <location>
        <begin position="344"/>
        <end position="364"/>
    </location>
</feature>
<dbReference type="AlphaFoldDB" id="A0A7G9RWZ2"/>
<organism evidence="2 3">
    <name type="scientific">Erysipelothrix inopinata</name>
    <dbReference type="NCBI Taxonomy" id="225084"/>
    <lineage>
        <taxon>Bacteria</taxon>
        <taxon>Bacillati</taxon>
        <taxon>Bacillota</taxon>
        <taxon>Erysipelotrichia</taxon>
        <taxon>Erysipelotrichales</taxon>
        <taxon>Erysipelotrichaceae</taxon>
        <taxon>Erysipelothrix</taxon>
    </lineage>
</organism>
<evidence type="ECO:0000313" key="3">
    <source>
        <dbReference type="Proteomes" id="UP000515928"/>
    </source>
</evidence>
<dbReference type="EMBL" id="CP060715">
    <property type="protein sequence ID" value="QNN60117.1"/>
    <property type="molecule type" value="Genomic_DNA"/>
</dbReference>
<name>A0A7G9RWZ2_9FIRM</name>
<feature type="transmembrane region" description="Helical" evidence="1">
    <location>
        <begin position="206"/>
        <end position="226"/>
    </location>
</feature>
<keyword evidence="3" id="KW-1185">Reference proteome</keyword>
<feature type="transmembrane region" description="Helical" evidence="1">
    <location>
        <begin position="123"/>
        <end position="144"/>
    </location>
</feature>
<reference evidence="2 3" key="1">
    <citation type="submission" date="2020-08" db="EMBL/GenBank/DDBJ databases">
        <title>Genome sequence of Erysipelothrix inopinata DSM 15511T.</title>
        <authorList>
            <person name="Hyun D.-W."/>
            <person name="Bae J.-W."/>
        </authorList>
    </citation>
    <scope>NUCLEOTIDE SEQUENCE [LARGE SCALE GENOMIC DNA]</scope>
    <source>
        <strain evidence="2 3">DSM 15511</strain>
    </source>
</reference>
<sequence>MKNSYSFRLANKLIWIVLAILTLSFSGVKTQFDFVDTSYSYFDVYPGKYITISSIDDANNITNPVRIQSDKTYDNLSFLIDGEILTFENGFTFTDIDNGSFTIEYNANLDSFLLYRDFSHLNGWSTVGLGAIITISINVISLALEIIVRHNLKKEHQVTFYKSNAQKTLNVFNRLSIVFLCSIGIIAIVSILGFDFLSFIDSFTDITLMWGGFGLLSLGFIGLSLYEFLTPSLQIKVENGTLEVIDKNEILFYAPLSEVVYSYKAIRNAHAGSSTYTVLTVTLDTKEHRTTGINIDFIPLGDLQYLNFIQLLDDQSTHLLDDHESRETLSTKFTFKAQQSRNTVIFLLSVFTLLPLAIFSQLFLGDSIFHT</sequence>
<keyword evidence="1" id="KW-0472">Membrane</keyword>
<dbReference type="KEGG" id="eio:H9L01_07005"/>
<gene>
    <name evidence="2" type="ORF">H9L01_07005</name>
</gene>
<evidence type="ECO:0000313" key="2">
    <source>
        <dbReference type="EMBL" id="QNN60117.1"/>
    </source>
</evidence>
<dbReference type="RefSeq" id="WP_187533249.1">
    <property type="nucleotide sequence ID" value="NZ_CBCSHU010000020.1"/>
</dbReference>
<keyword evidence="1" id="KW-1133">Transmembrane helix</keyword>
<keyword evidence="1" id="KW-0812">Transmembrane</keyword>
<dbReference type="Proteomes" id="UP000515928">
    <property type="component" value="Chromosome"/>
</dbReference>
<proteinExistence type="predicted"/>